<dbReference type="EMBL" id="CP114767">
    <property type="protein sequence ID" value="WBA40602.1"/>
    <property type="molecule type" value="Genomic_DNA"/>
</dbReference>
<dbReference type="NCBIfam" id="TIGR04183">
    <property type="entry name" value="Por_Secre_tail"/>
    <property type="match status" value="1"/>
</dbReference>
<organism evidence="3 4">
    <name type="scientific">Hymenobacter canadensis</name>
    <dbReference type="NCBI Taxonomy" id="2999067"/>
    <lineage>
        <taxon>Bacteria</taxon>
        <taxon>Pseudomonadati</taxon>
        <taxon>Bacteroidota</taxon>
        <taxon>Cytophagia</taxon>
        <taxon>Cytophagales</taxon>
        <taxon>Hymenobacteraceae</taxon>
        <taxon>Hymenobacter</taxon>
    </lineage>
</organism>
<accession>A0ABY7LL41</accession>
<dbReference type="RefSeq" id="WP_269558689.1">
    <property type="nucleotide sequence ID" value="NZ_CP114767.1"/>
</dbReference>
<proteinExistence type="predicted"/>
<gene>
    <name evidence="3" type="ORF">O3303_12285</name>
</gene>
<keyword evidence="1" id="KW-0732">Signal</keyword>
<reference evidence="3 4" key="1">
    <citation type="submission" date="2022-12" db="EMBL/GenBank/DDBJ databases">
        <title>Hymenobacter canadensis sp. nov. isolated from lake water of the Cambridge Bay, Canada.</title>
        <authorList>
            <person name="Kim W.H."/>
            <person name="Lee Y.M."/>
        </authorList>
    </citation>
    <scope>NUCLEOTIDE SEQUENCE [LARGE SCALE GENOMIC DNA]</scope>
    <source>
        <strain evidence="3 4">PAMC 29467</strain>
    </source>
</reference>
<dbReference type="PROSITE" id="PS51257">
    <property type="entry name" value="PROKAR_LIPOPROTEIN"/>
    <property type="match status" value="1"/>
</dbReference>
<evidence type="ECO:0000313" key="4">
    <source>
        <dbReference type="Proteomes" id="UP001211005"/>
    </source>
</evidence>
<name>A0ABY7LL41_9BACT</name>
<dbReference type="Proteomes" id="UP001211005">
    <property type="component" value="Chromosome"/>
</dbReference>
<feature type="signal peptide" evidence="1">
    <location>
        <begin position="1"/>
        <end position="21"/>
    </location>
</feature>
<dbReference type="Pfam" id="PF18962">
    <property type="entry name" value="Por_Secre_tail"/>
    <property type="match status" value="1"/>
</dbReference>
<evidence type="ECO:0000313" key="3">
    <source>
        <dbReference type="EMBL" id="WBA40602.1"/>
    </source>
</evidence>
<sequence length="272" mass="29818">MRPLILLLLLLGLLTSCEAPTAEFDAFQLPRPVNLARVLGPTPVLLSNHDTLALRLQFDAATGFTSFALAGDSADENWFTARAFRFRGLYYLVEERPDSGCWVHAVRIRRGQVQGLGTGFAQMLDLSLAARQGRWPALVRFRSPDGDSVRLRFDRRQLRSFYVAEVDSFITYRLATAPAAGPRSTPVLAAGAVLLPRLYPNPASTTATVDFGEAAARQVQLYDERGRLLQSYPVAASQLALPVAGLPNGTYSVRVQAPDKARPTTLRLLVAH</sequence>
<protein>
    <submittedName>
        <fullName evidence="3">T9SS type A sorting domain-containing protein</fullName>
    </submittedName>
</protein>
<evidence type="ECO:0000259" key="2">
    <source>
        <dbReference type="Pfam" id="PF18962"/>
    </source>
</evidence>
<dbReference type="InterPro" id="IPR026444">
    <property type="entry name" value="Secre_tail"/>
</dbReference>
<keyword evidence="4" id="KW-1185">Reference proteome</keyword>
<evidence type="ECO:0000256" key="1">
    <source>
        <dbReference type="SAM" id="SignalP"/>
    </source>
</evidence>
<feature type="domain" description="Secretion system C-terminal sorting" evidence="2">
    <location>
        <begin position="198"/>
        <end position="258"/>
    </location>
</feature>
<feature type="chain" id="PRO_5045504921" evidence="1">
    <location>
        <begin position="22"/>
        <end position="272"/>
    </location>
</feature>